<organism evidence="3 4">
    <name type="scientific">Planomicrobium soli</name>
    <dbReference type="NCBI Taxonomy" id="1176648"/>
    <lineage>
        <taxon>Bacteria</taxon>
        <taxon>Bacillati</taxon>
        <taxon>Bacillota</taxon>
        <taxon>Bacilli</taxon>
        <taxon>Bacillales</taxon>
        <taxon>Caryophanaceae</taxon>
        <taxon>Planomicrobium</taxon>
    </lineage>
</organism>
<dbReference type="Pfam" id="PF08327">
    <property type="entry name" value="AHSA1"/>
    <property type="match status" value="1"/>
</dbReference>
<keyword evidence="4" id="KW-1185">Reference proteome</keyword>
<accession>A0A2P8H5C8</accession>
<dbReference type="RefSeq" id="WP_106532131.1">
    <property type="nucleotide sequence ID" value="NZ_PYAT01000002.1"/>
</dbReference>
<proteinExistence type="inferred from homology"/>
<dbReference type="EMBL" id="PYAT01000002">
    <property type="protein sequence ID" value="PSL41436.1"/>
    <property type="molecule type" value="Genomic_DNA"/>
</dbReference>
<dbReference type="Proteomes" id="UP000242682">
    <property type="component" value="Unassembled WGS sequence"/>
</dbReference>
<gene>
    <name evidence="3" type="ORF">B0H99_102119</name>
</gene>
<dbReference type="Gene3D" id="3.30.530.20">
    <property type="match status" value="1"/>
</dbReference>
<comment type="similarity">
    <text evidence="1">Belongs to the AHA1 family.</text>
</comment>
<dbReference type="InterPro" id="IPR023393">
    <property type="entry name" value="START-like_dom_sf"/>
</dbReference>
<protein>
    <submittedName>
        <fullName evidence="3">Uncharacterized protein YndB with AHSA1/START domain</fullName>
    </submittedName>
</protein>
<evidence type="ECO:0000313" key="4">
    <source>
        <dbReference type="Proteomes" id="UP000242682"/>
    </source>
</evidence>
<evidence type="ECO:0000256" key="1">
    <source>
        <dbReference type="ARBA" id="ARBA00006817"/>
    </source>
</evidence>
<reference evidence="3 4" key="1">
    <citation type="submission" date="2018-03" db="EMBL/GenBank/DDBJ databases">
        <title>Genomic Encyclopedia of Type Strains, Phase III (KMG-III): the genomes of soil and plant-associated and newly described type strains.</title>
        <authorList>
            <person name="Whitman W."/>
        </authorList>
    </citation>
    <scope>NUCLEOTIDE SEQUENCE [LARGE SCALE GENOMIC DNA]</scope>
    <source>
        <strain evidence="3 4">CGMCC 1.12259</strain>
    </source>
</reference>
<evidence type="ECO:0000313" key="3">
    <source>
        <dbReference type="EMBL" id="PSL41436.1"/>
    </source>
</evidence>
<name>A0A2P8H5C8_9BACL</name>
<dbReference type="SUPFAM" id="SSF55961">
    <property type="entry name" value="Bet v1-like"/>
    <property type="match status" value="1"/>
</dbReference>
<comment type="caution">
    <text evidence="3">The sequence shown here is derived from an EMBL/GenBank/DDBJ whole genome shotgun (WGS) entry which is preliminary data.</text>
</comment>
<dbReference type="InterPro" id="IPR013538">
    <property type="entry name" value="ASHA1/2-like_C"/>
</dbReference>
<dbReference type="OrthoDB" id="118413at2"/>
<evidence type="ECO:0000259" key="2">
    <source>
        <dbReference type="Pfam" id="PF08327"/>
    </source>
</evidence>
<feature type="domain" description="Activator of Hsp90 ATPase homologue 1/2-like C-terminal" evidence="2">
    <location>
        <begin position="27"/>
        <end position="163"/>
    </location>
</feature>
<dbReference type="AlphaFoldDB" id="A0A2P8H5C8"/>
<sequence length="166" mass="19160">MTANNESNAAVTRVEGHEMIMERFFMAPRELVFSMYTERDHIVNWWGPIGWKTTVYQMDVRPGGVWHYCMRSDDGQEAWGKSVYEEIVEPERLVYTDAFSDENGNDAEGMPVMKITTDFEEEGNGTKIISRTLFSTQEELQKVVEMGAIEGMGETFDRLEAYLNEF</sequence>